<feature type="binding site" evidence="12">
    <location>
        <position position="320"/>
    </location>
    <ligand>
        <name>Zn(2+)</name>
        <dbReference type="ChEBI" id="CHEBI:29105"/>
        <label>2</label>
    </ligand>
</feature>
<feature type="binding site" evidence="12">
    <location>
        <position position="210"/>
    </location>
    <ligand>
        <name>Zn(2+)</name>
        <dbReference type="ChEBI" id="CHEBI:29105"/>
        <label>1</label>
    </ligand>
</feature>
<dbReference type="InterPro" id="IPR045473">
    <property type="entry name" value="ASM_C"/>
</dbReference>
<dbReference type="Proteomes" id="UP000039865">
    <property type="component" value="Unassembled WGS sequence"/>
</dbReference>
<dbReference type="InterPro" id="IPR041805">
    <property type="entry name" value="ASMase/PPN1_MPP"/>
</dbReference>
<accession>A0A077ZYS0</accession>
<dbReference type="InterPro" id="IPR011001">
    <property type="entry name" value="Saposin-like"/>
</dbReference>
<keyword evidence="9" id="KW-0325">Glycoprotein</keyword>
<feature type="binding site" evidence="12">
    <location>
        <position position="463"/>
    </location>
    <ligand>
        <name>Zn(2+)</name>
        <dbReference type="ChEBI" id="CHEBI:29105"/>
        <label>1</label>
    </ligand>
</feature>
<evidence type="ECO:0000256" key="13">
    <source>
        <dbReference type="PIRSR" id="PIRSR000948-2"/>
    </source>
</evidence>
<organism evidence="16 17">
    <name type="scientific">Stylonychia lemnae</name>
    <name type="common">Ciliate</name>
    <dbReference type="NCBI Taxonomy" id="5949"/>
    <lineage>
        <taxon>Eukaryota</taxon>
        <taxon>Sar</taxon>
        <taxon>Alveolata</taxon>
        <taxon>Ciliophora</taxon>
        <taxon>Intramacronucleata</taxon>
        <taxon>Spirotrichea</taxon>
        <taxon>Stichotrichia</taxon>
        <taxon>Sporadotrichida</taxon>
        <taxon>Oxytrichidae</taxon>
        <taxon>Stylonychinae</taxon>
        <taxon>Stylonychia</taxon>
    </lineage>
</organism>
<keyword evidence="17" id="KW-1185">Reference proteome</keyword>
<keyword evidence="10 11" id="KW-0326">Glycosidase</keyword>
<evidence type="ECO:0000313" key="17">
    <source>
        <dbReference type="Proteomes" id="UP000039865"/>
    </source>
</evidence>
<dbReference type="SUPFAM" id="SSF47862">
    <property type="entry name" value="Saposin"/>
    <property type="match status" value="1"/>
</dbReference>
<keyword evidence="4 12" id="KW-0479">Metal-binding</keyword>
<dbReference type="GO" id="GO:0005576">
    <property type="term" value="C:extracellular region"/>
    <property type="evidence" value="ECO:0007669"/>
    <property type="project" value="UniProtKB-SubCell"/>
</dbReference>
<dbReference type="PANTHER" id="PTHR10340:SF57">
    <property type="entry name" value="METALLOPHOS DOMAIN-CONTAINING PROTEIN"/>
    <property type="match status" value="1"/>
</dbReference>
<dbReference type="InParanoid" id="A0A077ZYS0"/>
<dbReference type="InterPro" id="IPR008139">
    <property type="entry name" value="SaposinB_dom"/>
</dbReference>
<feature type="disulfide bond" evidence="13">
    <location>
        <begin position="80"/>
        <end position="155"/>
    </location>
</feature>
<name>A0A077ZYS0_STYLE</name>
<dbReference type="EMBL" id="CCKQ01003959">
    <property type="protein sequence ID" value="CDW75101.1"/>
    <property type="molecule type" value="Genomic_DNA"/>
</dbReference>
<protein>
    <recommendedName>
        <fullName evidence="11">Sphingomyelin phosphodiesterase</fullName>
    </recommendedName>
</protein>
<feature type="binding site" evidence="12">
    <location>
        <position position="461"/>
    </location>
    <ligand>
        <name>Zn(2+)</name>
        <dbReference type="ChEBI" id="CHEBI:29105"/>
        <label>2</label>
    </ligand>
</feature>
<evidence type="ECO:0000256" key="2">
    <source>
        <dbReference type="ARBA" id="ARBA00008234"/>
    </source>
</evidence>
<evidence type="ECO:0000256" key="12">
    <source>
        <dbReference type="PIRSR" id="PIRSR000948-1"/>
    </source>
</evidence>
<evidence type="ECO:0000256" key="9">
    <source>
        <dbReference type="ARBA" id="ARBA00023180"/>
    </source>
</evidence>
<proteinExistence type="inferred from homology"/>
<dbReference type="GO" id="GO:0016020">
    <property type="term" value="C:membrane"/>
    <property type="evidence" value="ECO:0007669"/>
    <property type="project" value="GOC"/>
</dbReference>
<dbReference type="CDD" id="cd00842">
    <property type="entry name" value="MPP_ASMase"/>
    <property type="match status" value="1"/>
</dbReference>
<comment type="subcellular location">
    <subcellularLocation>
        <location evidence="1">Secreted</location>
    </subcellularLocation>
</comment>
<dbReference type="GO" id="GO:0016798">
    <property type="term" value="F:hydrolase activity, acting on glycosyl bonds"/>
    <property type="evidence" value="ECO:0007669"/>
    <property type="project" value="UniProtKB-KW"/>
</dbReference>
<reference evidence="16 17" key="1">
    <citation type="submission" date="2014-06" db="EMBL/GenBank/DDBJ databases">
        <authorList>
            <person name="Swart Estienne"/>
        </authorList>
    </citation>
    <scope>NUCLEOTIDE SEQUENCE [LARGE SCALE GENOMIC DNA]</scope>
    <source>
        <strain evidence="16 17">130c</strain>
    </source>
</reference>
<dbReference type="OMA" id="IMRNSEI"/>
<keyword evidence="6 11" id="KW-0378">Hydrolase</keyword>
<evidence type="ECO:0000256" key="5">
    <source>
        <dbReference type="ARBA" id="ARBA00022729"/>
    </source>
</evidence>
<evidence type="ECO:0000256" key="8">
    <source>
        <dbReference type="ARBA" id="ARBA00023157"/>
    </source>
</evidence>
<evidence type="ECO:0000256" key="1">
    <source>
        <dbReference type="ARBA" id="ARBA00004613"/>
    </source>
</evidence>
<dbReference type="PIRSF" id="PIRSF000948">
    <property type="entry name" value="Sphingomy_PDE"/>
    <property type="match status" value="1"/>
</dbReference>
<evidence type="ECO:0000256" key="10">
    <source>
        <dbReference type="ARBA" id="ARBA00023295"/>
    </source>
</evidence>
<dbReference type="GO" id="GO:0046872">
    <property type="term" value="F:metal ion binding"/>
    <property type="evidence" value="ECO:0007669"/>
    <property type="project" value="UniProtKB-KW"/>
</dbReference>
<feature type="binding site" evidence="12">
    <location>
        <position position="208"/>
    </location>
    <ligand>
        <name>Zn(2+)</name>
        <dbReference type="ChEBI" id="CHEBI:29105"/>
        <label>1</label>
    </ligand>
</feature>
<keyword evidence="5 14" id="KW-0732">Signal</keyword>
<dbReference type="InterPro" id="IPR029052">
    <property type="entry name" value="Metallo-depent_PP-like"/>
</dbReference>
<dbReference type="AlphaFoldDB" id="A0A077ZYS0"/>
<dbReference type="SUPFAM" id="SSF56300">
    <property type="entry name" value="Metallo-dependent phosphatases"/>
    <property type="match status" value="1"/>
</dbReference>
<evidence type="ECO:0000256" key="3">
    <source>
        <dbReference type="ARBA" id="ARBA00022525"/>
    </source>
</evidence>
<keyword evidence="3" id="KW-0964">Secreted</keyword>
<evidence type="ECO:0000256" key="11">
    <source>
        <dbReference type="PIRNR" id="PIRNR000948"/>
    </source>
</evidence>
<evidence type="ECO:0000256" key="6">
    <source>
        <dbReference type="ARBA" id="ARBA00022801"/>
    </source>
</evidence>
<feature type="disulfide bond" evidence="13">
    <location>
        <begin position="83"/>
        <end position="148"/>
    </location>
</feature>
<dbReference type="Gene3D" id="1.10.225.10">
    <property type="entry name" value="Saposin-like"/>
    <property type="match status" value="1"/>
</dbReference>
<feature type="signal peptide" evidence="14">
    <location>
        <begin position="1"/>
        <end position="18"/>
    </location>
</feature>
<dbReference type="InterPro" id="IPR004843">
    <property type="entry name" value="Calcineurin-like_PHP"/>
</dbReference>
<keyword evidence="7 12" id="KW-0862">Zinc</keyword>
<keyword evidence="8 13" id="KW-1015">Disulfide bond</keyword>
<dbReference type="GO" id="GO:0006685">
    <property type="term" value="P:sphingomyelin catabolic process"/>
    <property type="evidence" value="ECO:0007669"/>
    <property type="project" value="UniProtKB-UniRule"/>
</dbReference>
<feature type="binding site" evidence="12">
    <location>
        <position position="429"/>
    </location>
    <ligand>
        <name>Zn(2+)</name>
        <dbReference type="ChEBI" id="CHEBI:29105"/>
        <label>2</label>
    </ligand>
</feature>
<comment type="function">
    <text evidence="11">Converts sphingomyelin to ceramide.</text>
</comment>
<dbReference type="GO" id="GO:0046513">
    <property type="term" value="P:ceramide biosynthetic process"/>
    <property type="evidence" value="ECO:0007669"/>
    <property type="project" value="UniProtKB-ARBA"/>
</dbReference>
<feature type="domain" description="Saposin B-type" evidence="15">
    <location>
        <begin position="76"/>
        <end position="159"/>
    </location>
</feature>
<feature type="disulfide bond" evidence="13">
    <location>
        <begin position="229"/>
        <end position="251"/>
    </location>
</feature>
<dbReference type="Pfam" id="PF00149">
    <property type="entry name" value="Metallophos"/>
    <property type="match status" value="1"/>
</dbReference>
<dbReference type="GO" id="GO:0004767">
    <property type="term" value="F:sphingomyelin phosphodiesterase activity"/>
    <property type="evidence" value="ECO:0007669"/>
    <property type="project" value="UniProtKB-UniRule"/>
</dbReference>
<feature type="disulfide bond" evidence="13">
    <location>
        <begin position="111"/>
        <end position="122"/>
    </location>
</feature>
<dbReference type="PANTHER" id="PTHR10340">
    <property type="entry name" value="SPHINGOMYELIN PHOSPHODIESTERASE"/>
    <property type="match status" value="1"/>
</dbReference>
<feature type="disulfide bond" evidence="13">
    <location>
        <begin position="223"/>
        <end position="228"/>
    </location>
</feature>
<feature type="binding site" evidence="12">
    <location>
        <position position="279"/>
    </location>
    <ligand>
        <name>Zn(2+)</name>
        <dbReference type="ChEBI" id="CHEBI:29105"/>
        <label>2</label>
    </ligand>
</feature>
<dbReference type="PROSITE" id="PS50015">
    <property type="entry name" value="SAP_B"/>
    <property type="match status" value="1"/>
</dbReference>
<evidence type="ECO:0000256" key="4">
    <source>
        <dbReference type="ARBA" id="ARBA00022723"/>
    </source>
</evidence>
<dbReference type="Pfam" id="PF19272">
    <property type="entry name" value="ASMase_C"/>
    <property type="match status" value="1"/>
</dbReference>
<dbReference type="Gene3D" id="3.60.21.10">
    <property type="match status" value="1"/>
</dbReference>
<feature type="disulfide bond" evidence="13">
    <location>
        <begin position="389"/>
        <end position="435"/>
    </location>
</feature>
<sequence length="658" mass="75097">MRNLLILSLVAVASTATAKLNEHQKENFFEYMHSMNEGKDFLSTVSKHIMDKVTPMLKFSHTLKSSSQSTGSEVSSWLGCQACKAGVYTLDSSIRTKTITKALEQFGVLVCDQIEKTNNTVCPGAVTEMGDIIVPTLTNFLLSPDYLCSRVLSYCDTEYVELSQDDYVKRVLSDKPEFIKANDYVHKLYQSIKGNKNRATFKAVHYSDVHVDLYYKPGTNAKCNMPLCCREENGYPANPADAAGPWGDYQCDTAPAVLTKMFEFVRDEIKPDVLFWTGDMSAHSVWENSNEEVANVNNIIANQMKAMFGDQFKVYPLQGNHDVWPVNVQSFNEPNYLVQNLTQVWSHWLNNDTLQTFKKAGYYSQYFELQGKGKLFEKVRVLGVTTQTCNEQNWYLWEVLADPGDELAWLEATLKEMEQKNEIAILLGHIPTHGCLRAWGSRFQALMDRYQHIIRFGLFGHSHDEKFFLTRSVNVDGNLTNTKPLSFNSILAPTTTYTGKNPSFAVYEIDEETMLLVNITTYFFNVTKANLGNPEWELYHNLLEDYQLEDLSPQTVYKYAERILNDENEAKKFNMWNAKGGPDGPMDSCNDGCRRGMFCDLVTSYTDDEDECNHGALSSKKKKDPHSPTFGFNKMQSLITFNEDQFYEFMADPWLVKK</sequence>
<evidence type="ECO:0000259" key="15">
    <source>
        <dbReference type="PROSITE" id="PS50015"/>
    </source>
</evidence>
<evidence type="ECO:0000256" key="14">
    <source>
        <dbReference type="SAM" id="SignalP"/>
    </source>
</evidence>
<feature type="disulfide bond" evidence="13">
    <location>
        <begin position="589"/>
        <end position="593"/>
    </location>
</feature>
<dbReference type="InterPro" id="IPR011160">
    <property type="entry name" value="Sphingomy_PDE"/>
</dbReference>
<feature type="chain" id="PRO_5001729094" description="Sphingomyelin phosphodiesterase" evidence="14">
    <location>
        <begin position="19"/>
        <end position="658"/>
    </location>
</feature>
<feature type="binding site" evidence="12">
    <location>
        <position position="279"/>
    </location>
    <ligand>
        <name>Zn(2+)</name>
        <dbReference type="ChEBI" id="CHEBI:29105"/>
        <label>1</label>
    </ligand>
</feature>
<comment type="cofactor">
    <cofactor evidence="12">
        <name>Zn(2+)</name>
        <dbReference type="ChEBI" id="CHEBI:29105"/>
    </cofactor>
    <text evidence="12">Binds 2 Zn(2+) ions per subunit.</text>
</comment>
<evidence type="ECO:0000256" key="7">
    <source>
        <dbReference type="ARBA" id="ARBA00022833"/>
    </source>
</evidence>
<comment type="similarity">
    <text evidence="2 11">Belongs to the acid sphingomyelinase family.</text>
</comment>
<dbReference type="OrthoDB" id="286449at2759"/>
<evidence type="ECO:0000313" key="16">
    <source>
        <dbReference type="EMBL" id="CDW75101.1"/>
    </source>
</evidence>
<gene>
    <name evidence="16" type="primary">Contig12279.g13113</name>
    <name evidence="16" type="ORF">STYLEM_4088</name>
</gene>